<comment type="caution">
    <text evidence="1">The sequence shown here is derived from an EMBL/GenBank/DDBJ whole genome shotgun (WGS) entry which is preliminary data.</text>
</comment>
<proteinExistence type="predicted"/>
<gene>
    <name evidence="1" type="ORF">STENOSP10_12200</name>
</gene>
<evidence type="ECO:0000313" key="1">
    <source>
        <dbReference type="EMBL" id="GMR27001.1"/>
    </source>
</evidence>
<name>A0ABQ6QBU6_9GAMM</name>
<dbReference type="EMBL" id="BTRJ01000009">
    <property type="protein sequence ID" value="GMR27001.1"/>
    <property type="molecule type" value="Genomic_DNA"/>
</dbReference>
<reference evidence="2" key="1">
    <citation type="submission" date="2023-07" db="EMBL/GenBank/DDBJ databases">
        <title>Genome sequence of Stenotrophomonas sp. Alg010 isolated from Sargassum waste.</title>
        <authorList>
            <person name="Mohapatra"/>
            <person name="B.R."/>
        </authorList>
    </citation>
    <scope>NUCLEOTIDE SEQUENCE [LARGE SCALE GENOMIC DNA]</scope>
    <source>
        <strain evidence="2">Alg010</strain>
    </source>
</reference>
<dbReference type="Proteomes" id="UP001306668">
    <property type="component" value="Unassembled WGS sequence"/>
</dbReference>
<dbReference type="RefSeq" id="WP_329888247.1">
    <property type="nucleotide sequence ID" value="NZ_JAWIVB010000005.1"/>
</dbReference>
<keyword evidence="2" id="KW-1185">Reference proteome</keyword>
<accession>A0ABQ6QBU6</accession>
<organism evidence="1 2">
    <name type="scientific">Stenotrophomonas sepilia</name>
    <dbReference type="NCBI Taxonomy" id="2860290"/>
    <lineage>
        <taxon>Bacteria</taxon>
        <taxon>Pseudomonadati</taxon>
        <taxon>Pseudomonadota</taxon>
        <taxon>Gammaproteobacteria</taxon>
        <taxon>Lysobacterales</taxon>
        <taxon>Lysobacteraceae</taxon>
        <taxon>Stenotrophomonas</taxon>
        <taxon>Stenotrophomonas maltophilia group</taxon>
    </lineage>
</organism>
<sequence>MTQQQKTPPRTLHACPNGHPARYIHDLRREGAGGGHLIECRCSATAKHPTFDLAWAHWHKRHGLQPAEVALEPAPSNVLQMKLFAAGRA</sequence>
<protein>
    <submittedName>
        <fullName evidence="1">Uncharacterized protein</fullName>
    </submittedName>
</protein>
<evidence type="ECO:0000313" key="2">
    <source>
        <dbReference type="Proteomes" id="UP001306668"/>
    </source>
</evidence>